<dbReference type="GO" id="GO:0003352">
    <property type="term" value="P:regulation of cilium movement"/>
    <property type="evidence" value="ECO:0007669"/>
    <property type="project" value="TreeGrafter"/>
</dbReference>
<reference evidence="2 3" key="1">
    <citation type="submission" date="2018-11" db="EMBL/GenBank/DDBJ databases">
        <authorList>
            <consortium name="Pathogen Informatics"/>
        </authorList>
    </citation>
    <scope>NUCLEOTIDE SEQUENCE [LARGE SCALE GENOMIC DNA]</scope>
</reference>
<feature type="non-terminal residue" evidence="2">
    <location>
        <position position="315"/>
    </location>
</feature>
<proteinExistence type="predicted"/>
<evidence type="ECO:0000313" key="2">
    <source>
        <dbReference type="EMBL" id="VDN10391.1"/>
    </source>
</evidence>
<name>A0A3P7LW02_DIBLA</name>
<dbReference type="GO" id="GO:0070286">
    <property type="term" value="P:axonemal dynein complex assembly"/>
    <property type="evidence" value="ECO:0007669"/>
    <property type="project" value="InterPro"/>
</dbReference>
<evidence type="ECO:0000256" key="1">
    <source>
        <dbReference type="SAM" id="MobiDB-lite"/>
    </source>
</evidence>
<dbReference type="Proteomes" id="UP000281553">
    <property type="component" value="Unassembled WGS sequence"/>
</dbReference>
<dbReference type="AlphaFoldDB" id="A0A3P7LW02"/>
<organism evidence="2 3">
    <name type="scientific">Dibothriocephalus latus</name>
    <name type="common">Fish tapeworm</name>
    <name type="synonym">Diphyllobothrium latum</name>
    <dbReference type="NCBI Taxonomy" id="60516"/>
    <lineage>
        <taxon>Eukaryota</taxon>
        <taxon>Metazoa</taxon>
        <taxon>Spiralia</taxon>
        <taxon>Lophotrochozoa</taxon>
        <taxon>Platyhelminthes</taxon>
        <taxon>Cestoda</taxon>
        <taxon>Eucestoda</taxon>
        <taxon>Diphyllobothriidea</taxon>
        <taxon>Diphyllobothriidae</taxon>
        <taxon>Dibothriocephalus</taxon>
    </lineage>
</organism>
<dbReference type="OrthoDB" id="10260459at2759"/>
<feature type="compositionally biased region" description="Low complexity" evidence="1">
    <location>
        <begin position="231"/>
        <end position="247"/>
    </location>
</feature>
<feature type="region of interest" description="Disordered" evidence="1">
    <location>
        <begin position="294"/>
        <end position="315"/>
    </location>
</feature>
<dbReference type="EMBL" id="UYRU01049059">
    <property type="protein sequence ID" value="VDN10391.1"/>
    <property type="molecule type" value="Genomic_DNA"/>
</dbReference>
<dbReference type="InterPro" id="IPR039750">
    <property type="entry name" value="DRC1/DRC2"/>
</dbReference>
<accession>A0A3P7LW02</accession>
<keyword evidence="3" id="KW-1185">Reference proteome</keyword>
<gene>
    <name evidence="2" type="ORF">DILT_LOCUS6222</name>
</gene>
<protein>
    <submittedName>
        <fullName evidence="2">Uncharacterized protein</fullName>
    </submittedName>
</protein>
<feature type="compositionally biased region" description="Polar residues" evidence="1">
    <location>
        <begin position="194"/>
        <end position="230"/>
    </location>
</feature>
<feature type="region of interest" description="Disordered" evidence="1">
    <location>
        <begin position="188"/>
        <end position="273"/>
    </location>
</feature>
<dbReference type="PANTHER" id="PTHR21625:SF1">
    <property type="entry name" value="DYNEIN REGULATORY COMPLEX PROTEIN 1"/>
    <property type="match status" value="1"/>
</dbReference>
<evidence type="ECO:0000313" key="3">
    <source>
        <dbReference type="Proteomes" id="UP000281553"/>
    </source>
</evidence>
<dbReference type="GO" id="GO:0005858">
    <property type="term" value="C:axonemal dynein complex"/>
    <property type="evidence" value="ECO:0007669"/>
    <property type="project" value="InterPro"/>
</dbReference>
<sequence>MEMFRELQKKSKFLIEAEDRNYRDIWLMNEDEMKIEAQRLLNADRVITEQHLGLKWEQPDVSFMNNCGPPSAADKTKQPESIAAKILRMISRDETKTAILNRNKGRELPTSLRQVPPHIIGQFLDMLCFEPEYLMEEKMKRLLKPMSESDQKLIRLDAVLNVLNVHNEEQLDKLFTYFLLPFETKPKTPKKVNFPQTNTSSSSIMGDASQTGNETTNTVDGTANSVSISRPPSSHAEPEAEPTTLTTNQNASQGTAAQTARPLAAEEEEEEPEIRLIDPVDVSAALRRFATDFCAGKGPLNKPMAAMKPDQAGES</sequence>
<dbReference type="GO" id="GO:0060285">
    <property type="term" value="P:cilium-dependent cell motility"/>
    <property type="evidence" value="ECO:0007669"/>
    <property type="project" value="TreeGrafter"/>
</dbReference>
<dbReference type="PANTHER" id="PTHR21625">
    <property type="entry name" value="NYD-SP28 PROTEIN"/>
    <property type="match status" value="1"/>
</dbReference>
<feature type="compositionally biased region" description="Polar residues" evidence="1">
    <location>
        <begin position="248"/>
        <end position="258"/>
    </location>
</feature>